<name>A0A9P4WZA1_9PLEO</name>
<dbReference type="EMBL" id="SWKV01000005">
    <property type="protein sequence ID" value="KAF3046123.1"/>
    <property type="molecule type" value="Genomic_DNA"/>
</dbReference>
<proteinExistence type="predicted"/>
<reference evidence="3" key="1">
    <citation type="submission" date="2019-04" db="EMBL/GenBank/DDBJ databases">
        <title>Sequencing of skin fungus with MAO and IRED activity.</title>
        <authorList>
            <person name="Marsaioli A.J."/>
            <person name="Bonatto J.M.C."/>
            <person name="Reis Junior O."/>
        </authorList>
    </citation>
    <scope>NUCLEOTIDE SEQUENCE</scope>
    <source>
        <strain evidence="3">28M1</strain>
    </source>
</reference>
<comment type="caution">
    <text evidence="3">The sequence shown here is derived from an EMBL/GenBank/DDBJ whole genome shotgun (WGS) entry which is preliminary data.</text>
</comment>
<dbReference type="Proteomes" id="UP000758155">
    <property type="component" value="Unassembled WGS sequence"/>
</dbReference>
<evidence type="ECO:0000313" key="4">
    <source>
        <dbReference type="Proteomes" id="UP000758155"/>
    </source>
</evidence>
<feature type="region of interest" description="Disordered" evidence="1">
    <location>
        <begin position="247"/>
        <end position="287"/>
    </location>
</feature>
<evidence type="ECO:0000313" key="3">
    <source>
        <dbReference type="EMBL" id="KAF3046123.1"/>
    </source>
</evidence>
<feature type="transmembrane region" description="Helical" evidence="2">
    <location>
        <begin position="83"/>
        <end position="103"/>
    </location>
</feature>
<evidence type="ECO:0000256" key="2">
    <source>
        <dbReference type="SAM" id="Phobius"/>
    </source>
</evidence>
<accession>A0A9P4WZA1</accession>
<dbReference type="AlphaFoldDB" id="A0A9P4WZA1"/>
<feature type="transmembrane region" description="Helical" evidence="2">
    <location>
        <begin position="186"/>
        <end position="207"/>
    </location>
</feature>
<keyword evidence="2" id="KW-0472">Membrane</keyword>
<evidence type="ECO:0008006" key="5">
    <source>
        <dbReference type="Google" id="ProtNLM"/>
    </source>
</evidence>
<organism evidence="3 4">
    <name type="scientific">Didymella heteroderae</name>
    <dbReference type="NCBI Taxonomy" id="1769908"/>
    <lineage>
        <taxon>Eukaryota</taxon>
        <taxon>Fungi</taxon>
        <taxon>Dikarya</taxon>
        <taxon>Ascomycota</taxon>
        <taxon>Pezizomycotina</taxon>
        <taxon>Dothideomycetes</taxon>
        <taxon>Pleosporomycetidae</taxon>
        <taxon>Pleosporales</taxon>
        <taxon>Pleosporineae</taxon>
        <taxon>Didymellaceae</taxon>
        <taxon>Didymella</taxon>
    </lineage>
</organism>
<gene>
    <name evidence="3" type="ORF">E8E12_011228</name>
</gene>
<keyword evidence="4" id="KW-1185">Reference proteome</keyword>
<sequence>MARYTRKQIVTFISIVYLVFTTAMAGYAASRANRLSVPISDTLTGLTTALPVISGILLECGYDLTRHKERRNCLERGEIQRPPFVIVANFIIFIYSTVVITLLGTHVAPPSELDCGLRRQWQSLFRAKDSSSIRAIQDQYNCCGLANPQDMAWPFPGKGVDPNACSNLSGSTRGCLGPWKAEEQHIAGLLMGVVGMVVVWAFLIIAIPTRRESWLHKIAPEQISDFIAREEHGNTGERRRINYLPDTNRYSDRVQETEDDDAAPLSPETRRALEEGRATVGTGLPGNVVMDAPATEEWARG</sequence>
<feature type="transmembrane region" description="Helical" evidence="2">
    <location>
        <begin position="42"/>
        <end position="62"/>
    </location>
</feature>
<evidence type="ECO:0000256" key="1">
    <source>
        <dbReference type="SAM" id="MobiDB-lite"/>
    </source>
</evidence>
<protein>
    <recommendedName>
        <fullName evidence="5">Tetraspanin</fullName>
    </recommendedName>
</protein>
<keyword evidence="2" id="KW-0812">Transmembrane</keyword>
<feature type="transmembrane region" description="Helical" evidence="2">
    <location>
        <begin position="9"/>
        <end position="30"/>
    </location>
</feature>
<dbReference type="OrthoDB" id="71600at2759"/>
<feature type="compositionally biased region" description="Basic and acidic residues" evidence="1">
    <location>
        <begin position="268"/>
        <end position="277"/>
    </location>
</feature>
<keyword evidence="2" id="KW-1133">Transmembrane helix</keyword>